<comment type="caution">
    <text evidence="3">The sequence shown here is derived from an EMBL/GenBank/DDBJ whole genome shotgun (WGS) entry which is preliminary data.</text>
</comment>
<evidence type="ECO:0000313" key="2">
    <source>
        <dbReference type="EMBL" id="MBD1261214.1"/>
    </source>
</evidence>
<name>A0A316DZI8_9FLAO</name>
<evidence type="ECO:0000313" key="4">
    <source>
        <dbReference type="Proteomes" id="UP000245667"/>
    </source>
</evidence>
<dbReference type="PROSITE" id="PS51186">
    <property type="entry name" value="GNAT"/>
    <property type="match status" value="1"/>
</dbReference>
<gene>
    <name evidence="2" type="ORF">HZY62_11480</name>
    <name evidence="3" type="ORF">LX92_02110</name>
</gene>
<accession>A0A316DZI8</accession>
<dbReference type="AlphaFoldDB" id="A0A316DZI8"/>
<dbReference type="InterPro" id="IPR016181">
    <property type="entry name" value="Acyl_CoA_acyltransferase"/>
</dbReference>
<dbReference type="EMBL" id="QGGQ01000004">
    <property type="protein sequence ID" value="PWK23544.1"/>
    <property type="molecule type" value="Genomic_DNA"/>
</dbReference>
<reference evidence="3 4" key="1">
    <citation type="submission" date="2018-05" db="EMBL/GenBank/DDBJ databases">
        <title>Genomic Encyclopedia of Archaeal and Bacterial Type Strains, Phase II (KMG-II): from individual species to whole genera.</title>
        <authorList>
            <person name="Goeker M."/>
        </authorList>
    </citation>
    <scope>NUCLEOTIDE SEQUENCE [LARGE SCALE GENOMIC DNA]</scope>
    <source>
        <strain evidence="3 4">DSM 23514</strain>
    </source>
</reference>
<dbReference type="Pfam" id="PF13302">
    <property type="entry name" value="Acetyltransf_3"/>
    <property type="match status" value="1"/>
</dbReference>
<evidence type="ECO:0000313" key="3">
    <source>
        <dbReference type="EMBL" id="PWK23544.1"/>
    </source>
</evidence>
<dbReference type="PANTHER" id="PTHR43415:SF3">
    <property type="entry name" value="GNAT-FAMILY ACETYLTRANSFERASE"/>
    <property type="match status" value="1"/>
</dbReference>
<evidence type="ECO:0000259" key="1">
    <source>
        <dbReference type="PROSITE" id="PS51186"/>
    </source>
</evidence>
<dbReference type="PANTHER" id="PTHR43415">
    <property type="entry name" value="SPERMIDINE N(1)-ACETYLTRANSFERASE"/>
    <property type="match status" value="1"/>
</dbReference>
<keyword evidence="5" id="KW-1185">Reference proteome</keyword>
<dbReference type="GO" id="GO:0016747">
    <property type="term" value="F:acyltransferase activity, transferring groups other than amino-acyl groups"/>
    <property type="evidence" value="ECO:0007669"/>
    <property type="project" value="InterPro"/>
</dbReference>
<proteinExistence type="predicted"/>
<dbReference type="Proteomes" id="UP000651837">
    <property type="component" value="Unassembled WGS sequence"/>
</dbReference>
<keyword evidence="3" id="KW-0808">Transferase</keyword>
<organism evidence="3 4">
    <name type="scientific">Maribacter polysiphoniae</name>
    <dbReference type="NCBI Taxonomy" id="429344"/>
    <lineage>
        <taxon>Bacteria</taxon>
        <taxon>Pseudomonadati</taxon>
        <taxon>Bacteroidota</taxon>
        <taxon>Flavobacteriia</taxon>
        <taxon>Flavobacteriales</taxon>
        <taxon>Flavobacteriaceae</taxon>
        <taxon>Maribacter</taxon>
    </lineage>
</organism>
<dbReference type="OrthoDB" id="893030at2"/>
<reference evidence="2 5" key="2">
    <citation type="submission" date="2020-07" db="EMBL/GenBank/DDBJ databases">
        <title>The draft genome sequence of Maribacter polysiphoniae KCTC 22021.</title>
        <authorList>
            <person name="Mu L."/>
        </authorList>
    </citation>
    <scope>NUCLEOTIDE SEQUENCE [LARGE SCALE GENOMIC DNA]</scope>
    <source>
        <strain evidence="2 5">KCTC 22021</strain>
    </source>
</reference>
<protein>
    <submittedName>
        <fullName evidence="3">Diamine N-acetyltransferase</fullName>
    </submittedName>
    <submittedName>
        <fullName evidence="2">GNAT family N-acetyltransferase</fullName>
    </submittedName>
</protein>
<dbReference type="InterPro" id="IPR000182">
    <property type="entry name" value="GNAT_dom"/>
</dbReference>
<dbReference type="SUPFAM" id="SSF55729">
    <property type="entry name" value="Acyl-CoA N-acyltransferases (Nat)"/>
    <property type="match status" value="1"/>
</dbReference>
<dbReference type="CDD" id="cd04301">
    <property type="entry name" value="NAT_SF"/>
    <property type="match status" value="1"/>
</dbReference>
<feature type="domain" description="N-acetyltransferase" evidence="1">
    <location>
        <begin position="9"/>
        <end position="169"/>
    </location>
</feature>
<sequence length="173" mass="19828">MLNLQGKNIHLRALEPSDLDFLYELENNTDIWEISGTTTPYSKHVLKQYLDNAHRDIYDVKQLRLCIATTDKVVGFIDLFDFDPQNKRAGVGIVVLEHKHRNKGIGAEALSLLCDYVFKVLGLRQLYANVMEENLASLHLFKKMGFIAVGLKKDWIFSNGTFKNEMLLQKITV</sequence>
<dbReference type="RefSeq" id="WP_109650269.1">
    <property type="nucleotide sequence ID" value="NZ_JACWLN010000004.1"/>
</dbReference>
<dbReference type="Proteomes" id="UP000245667">
    <property type="component" value="Unassembled WGS sequence"/>
</dbReference>
<dbReference type="Gene3D" id="3.40.630.30">
    <property type="match status" value="1"/>
</dbReference>
<dbReference type="EMBL" id="JACWLN010000004">
    <property type="protein sequence ID" value="MBD1261214.1"/>
    <property type="molecule type" value="Genomic_DNA"/>
</dbReference>
<evidence type="ECO:0000313" key="5">
    <source>
        <dbReference type="Proteomes" id="UP000651837"/>
    </source>
</evidence>